<feature type="compositionally biased region" description="Low complexity" evidence="1">
    <location>
        <begin position="1"/>
        <end position="21"/>
    </location>
</feature>
<evidence type="ECO:0000313" key="5">
    <source>
        <dbReference type="Proteomes" id="UP000321617"/>
    </source>
</evidence>
<dbReference type="Pfam" id="PF03703">
    <property type="entry name" value="bPH_2"/>
    <property type="match status" value="3"/>
</dbReference>
<feature type="region of interest" description="Disordered" evidence="1">
    <location>
        <begin position="169"/>
        <end position="188"/>
    </location>
</feature>
<dbReference type="InterPro" id="IPR014529">
    <property type="entry name" value="UCP026631"/>
</dbReference>
<organism evidence="4 5">
    <name type="scientific">Stackebrandtia albiflava</name>
    <dbReference type="NCBI Taxonomy" id="406432"/>
    <lineage>
        <taxon>Bacteria</taxon>
        <taxon>Bacillati</taxon>
        <taxon>Actinomycetota</taxon>
        <taxon>Actinomycetes</taxon>
        <taxon>Glycomycetales</taxon>
        <taxon>Glycomycetaceae</taxon>
        <taxon>Stackebrandtia</taxon>
    </lineage>
</organism>
<feature type="transmembrane region" description="Helical" evidence="2">
    <location>
        <begin position="37"/>
        <end position="57"/>
    </location>
</feature>
<evidence type="ECO:0000256" key="2">
    <source>
        <dbReference type="SAM" id="Phobius"/>
    </source>
</evidence>
<dbReference type="InterPro" id="IPR005182">
    <property type="entry name" value="YdbS-like_PH"/>
</dbReference>
<dbReference type="AlphaFoldDB" id="A0A562VEB5"/>
<dbReference type="Proteomes" id="UP000321617">
    <property type="component" value="Unassembled WGS sequence"/>
</dbReference>
<proteinExistence type="predicted"/>
<evidence type="ECO:0000313" key="4">
    <source>
        <dbReference type="EMBL" id="TWJ16229.1"/>
    </source>
</evidence>
<feature type="domain" description="YdbS-like PH" evidence="3">
    <location>
        <begin position="373"/>
        <end position="444"/>
    </location>
</feature>
<feature type="compositionally biased region" description="Acidic residues" evidence="1">
    <location>
        <begin position="173"/>
        <end position="188"/>
    </location>
</feature>
<dbReference type="PANTHER" id="PTHR34473:SF2">
    <property type="entry name" value="UPF0699 TRANSMEMBRANE PROTEIN YDBT"/>
    <property type="match status" value="1"/>
</dbReference>
<dbReference type="PIRSF" id="PIRSF026631">
    <property type="entry name" value="UCP026631"/>
    <property type="match status" value="1"/>
</dbReference>
<name>A0A562VEB5_9ACTN</name>
<reference evidence="4 5" key="1">
    <citation type="journal article" date="2013" name="Stand. Genomic Sci.">
        <title>Genomic Encyclopedia of Type Strains, Phase I: The one thousand microbial genomes (KMG-I) project.</title>
        <authorList>
            <person name="Kyrpides N.C."/>
            <person name="Woyke T."/>
            <person name="Eisen J.A."/>
            <person name="Garrity G."/>
            <person name="Lilburn T.G."/>
            <person name="Beck B.J."/>
            <person name="Whitman W.B."/>
            <person name="Hugenholtz P."/>
            <person name="Klenk H.P."/>
        </authorList>
    </citation>
    <scope>NUCLEOTIDE SEQUENCE [LARGE SCALE GENOMIC DNA]</scope>
    <source>
        <strain evidence="4 5">DSM 45044</strain>
    </source>
</reference>
<dbReference type="RefSeq" id="WP_147136286.1">
    <property type="nucleotide sequence ID" value="NZ_BAABIJ010000001.1"/>
</dbReference>
<gene>
    <name evidence="4" type="ORF">LX16_1956</name>
</gene>
<feature type="transmembrane region" description="Helical" evidence="2">
    <location>
        <begin position="204"/>
        <end position="224"/>
    </location>
</feature>
<protein>
    <submittedName>
        <fullName evidence="4">Putative membrane protein</fullName>
    </submittedName>
</protein>
<keyword evidence="2" id="KW-0472">Membrane</keyword>
<feature type="transmembrane region" description="Helical" evidence="2">
    <location>
        <begin position="63"/>
        <end position="86"/>
    </location>
</feature>
<keyword evidence="5" id="KW-1185">Reference proteome</keyword>
<dbReference type="EMBL" id="VLLL01000005">
    <property type="protein sequence ID" value="TWJ16229.1"/>
    <property type="molecule type" value="Genomic_DNA"/>
</dbReference>
<comment type="caution">
    <text evidence="4">The sequence shown here is derived from an EMBL/GenBank/DDBJ whole genome shotgun (WGS) entry which is preliminary data.</text>
</comment>
<feature type="transmembrane region" description="Helical" evidence="2">
    <location>
        <begin position="230"/>
        <end position="249"/>
    </location>
</feature>
<accession>A0A562VEB5</accession>
<evidence type="ECO:0000259" key="3">
    <source>
        <dbReference type="Pfam" id="PF03703"/>
    </source>
</evidence>
<keyword evidence="2" id="KW-1133">Transmembrane helix</keyword>
<feature type="region of interest" description="Disordered" evidence="1">
    <location>
        <begin position="1"/>
        <end position="25"/>
    </location>
</feature>
<keyword evidence="2" id="KW-0812">Transmembrane</keyword>
<dbReference type="OrthoDB" id="3190163at2"/>
<sequence>MTADDPAPGTETDTEAPAEAAGVEETPRHRLHPFSPVLHGVKTLWVVIAAISWQGFARFGVDVGALIVLGVGVLGLVWATLTWFYTGYQLHDGQLRITTGVLIRSHRTIPLERLQSVEVRQPLLARLVGLADLRMEVTGGTKTEAPLAYLPLPAAERLRTTLLNLSRRLPEATTEDDEAQDTPTEPDDPALVVATRDLVVSQMLSSQLVVVPVAAAVTVALFVWEPDMSFFGLAGLITATAGTLLQPIARAAGNYDFRLYPSADSLRIRRGLTERRTQTVPLHRITAVVVRWPRLWRWKGWVQVRAANAGHSGDGPEEKTSGAFLLPVGDLAQARGVASTALSGPDVLAVPLAPAPKRASWCAPVGRPALGMGLTEDLFVCRSGRISPTLVAVPLARIQSVRVTQGRRQRWLRLATVHVDIAGGLTLPTRAKHRDVGEALTTARRIREATRR</sequence>
<dbReference type="PANTHER" id="PTHR34473">
    <property type="entry name" value="UPF0699 TRANSMEMBRANE PROTEIN YDBS"/>
    <property type="match status" value="1"/>
</dbReference>
<feature type="domain" description="YdbS-like PH" evidence="3">
    <location>
        <begin position="83"/>
        <end position="161"/>
    </location>
</feature>
<evidence type="ECO:0000256" key="1">
    <source>
        <dbReference type="SAM" id="MobiDB-lite"/>
    </source>
</evidence>
<feature type="domain" description="YdbS-like PH" evidence="3">
    <location>
        <begin position="263"/>
        <end position="333"/>
    </location>
</feature>